<keyword evidence="2" id="KW-1185">Reference proteome</keyword>
<dbReference type="InterPro" id="IPR038765">
    <property type="entry name" value="Papain-like_cys_pep_sf"/>
</dbReference>
<gene>
    <name evidence="1" type="ORF">BQ8482_110962</name>
</gene>
<evidence type="ECO:0000313" key="1">
    <source>
        <dbReference type="EMBL" id="SJM29032.1"/>
    </source>
</evidence>
<proteinExistence type="predicted"/>
<evidence type="ECO:0000313" key="2">
    <source>
        <dbReference type="Proteomes" id="UP000245698"/>
    </source>
</evidence>
<organism evidence="1 2">
    <name type="scientific">Mesorhizobium delmotii</name>
    <dbReference type="NCBI Taxonomy" id="1631247"/>
    <lineage>
        <taxon>Bacteria</taxon>
        <taxon>Pseudomonadati</taxon>
        <taxon>Pseudomonadota</taxon>
        <taxon>Alphaproteobacteria</taxon>
        <taxon>Hyphomicrobiales</taxon>
        <taxon>Phyllobacteriaceae</taxon>
        <taxon>Mesorhizobium</taxon>
    </lineage>
</organism>
<dbReference type="AlphaFoldDB" id="A0A2P9AD73"/>
<name>A0A2P9AD73_9HYPH</name>
<protein>
    <submittedName>
        <fullName evidence="1">Uncharacterized protein</fullName>
    </submittedName>
</protein>
<dbReference type="SUPFAM" id="SSF54001">
    <property type="entry name" value="Cysteine proteinases"/>
    <property type="match status" value="1"/>
</dbReference>
<sequence length="96" mass="11220">MSVVILHIRCRCMHIPARYCTGYLGDIGIPRMPYPTDFNARLQAHLSGHWFTFDARLNQPRIGRILMAKDVARLNELRSFRGSPFRSRHRRDPSRA</sequence>
<reference evidence="2" key="1">
    <citation type="submission" date="2016-12" db="EMBL/GenBank/DDBJ databases">
        <authorList>
            <person name="Brunel B."/>
        </authorList>
    </citation>
    <scope>NUCLEOTIDE SEQUENCE [LARGE SCALE GENOMIC DNA]</scope>
</reference>
<dbReference type="EMBL" id="FUIG01000013">
    <property type="protein sequence ID" value="SJM29032.1"/>
    <property type="molecule type" value="Genomic_DNA"/>
</dbReference>
<dbReference type="Gene3D" id="3.10.620.30">
    <property type="match status" value="1"/>
</dbReference>
<dbReference type="Proteomes" id="UP000245698">
    <property type="component" value="Unassembled WGS sequence"/>
</dbReference>
<accession>A0A2P9AD73</accession>